<gene>
    <name evidence="3" type="ORF">DFH08DRAFT_496250</name>
</gene>
<name>A0AAD7ACK0_9AGAR</name>
<accession>A0AAD7ACK0</accession>
<feature type="region of interest" description="Disordered" evidence="1">
    <location>
        <begin position="80"/>
        <end position="112"/>
    </location>
</feature>
<evidence type="ECO:0000256" key="1">
    <source>
        <dbReference type="SAM" id="MobiDB-lite"/>
    </source>
</evidence>
<evidence type="ECO:0000313" key="3">
    <source>
        <dbReference type="EMBL" id="KAJ7355212.1"/>
    </source>
</evidence>
<sequence length="112" mass="12512">MGELFMVVTIPSLLSLHAAPLWLRGLSLVPPLPLRDTRVLSGHPTSASVLELGSSARRSSFCHHKSRLLHAAPESLATHTPVLSEHPTHFSEEPRLYRARGRRRCRRHSRGV</sequence>
<proteinExistence type="predicted"/>
<evidence type="ECO:0000256" key="2">
    <source>
        <dbReference type="SAM" id="SignalP"/>
    </source>
</evidence>
<feature type="compositionally biased region" description="Basic and acidic residues" evidence="1">
    <location>
        <begin position="86"/>
        <end position="96"/>
    </location>
</feature>
<dbReference type="AlphaFoldDB" id="A0AAD7ACK0"/>
<reference evidence="3" key="1">
    <citation type="submission" date="2023-03" db="EMBL/GenBank/DDBJ databases">
        <title>Massive genome expansion in bonnet fungi (Mycena s.s.) driven by repeated elements and novel gene families across ecological guilds.</title>
        <authorList>
            <consortium name="Lawrence Berkeley National Laboratory"/>
            <person name="Harder C.B."/>
            <person name="Miyauchi S."/>
            <person name="Viragh M."/>
            <person name="Kuo A."/>
            <person name="Thoen E."/>
            <person name="Andreopoulos B."/>
            <person name="Lu D."/>
            <person name="Skrede I."/>
            <person name="Drula E."/>
            <person name="Henrissat B."/>
            <person name="Morin E."/>
            <person name="Kohler A."/>
            <person name="Barry K."/>
            <person name="LaButti K."/>
            <person name="Morin E."/>
            <person name="Salamov A."/>
            <person name="Lipzen A."/>
            <person name="Mereny Z."/>
            <person name="Hegedus B."/>
            <person name="Baldrian P."/>
            <person name="Stursova M."/>
            <person name="Weitz H."/>
            <person name="Taylor A."/>
            <person name="Grigoriev I.V."/>
            <person name="Nagy L.G."/>
            <person name="Martin F."/>
            <person name="Kauserud H."/>
        </authorList>
    </citation>
    <scope>NUCLEOTIDE SEQUENCE</scope>
    <source>
        <strain evidence="3">CBHHK002</strain>
    </source>
</reference>
<organism evidence="3 4">
    <name type="scientific">Mycena albidolilacea</name>
    <dbReference type="NCBI Taxonomy" id="1033008"/>
    <lineage>
        <taxon>Eukaryota</taxon>
        <taxon>Fungi</taxon>
        <taxon>Dikarya</taxon>
        <taxon>Basidiomycota</taxon>
        <taxon>Agaricomycotina</taxon>
        <taxon>Agaricomycetes</taxon>
        <taxon>Agaricomycetidae</taxon>
        <taxon>Agaricales</taxon>
        <taxon>Marasmiineae</taxon>
        <taxon>Mycenaceae</taxon>
        <taxon>Mycena</taxon>
    </lineage>
</organism>
<keyword evidence="4" id="KW-1185">Reference proteome</keyword>
<feature type="chain" id="PRO_5042222134" description="Secreted protein" evidence="2">
    <location>
        <begin position="19"/>
        <end position="112"/>
    </location>
</feature>
<comment type="caution">
    <text evidence="3">The sequence shown here is derived from an EMBL/GenBank/DDBJ whole genome shotgun (WGS) entry which is preliminary data.</text>
</comment>
<feature type="signal peptide" evidence="2">
    <location>
        <begin position="1"/>
        <end position="18"/>
    </location>
</feature>
<keyword evidence="2" id="KW-0732">Signal</keyword>
<evidence type="ECO:0008006" key="5">
    <source>
        <dbReference type="Google" id="ProtNLM"/>
    </source>
</evidence>
<evidence type="ECO:0000313" key="4">
    <source>
        <dbReference type="Proteomes" id="UP001218218"/>
    </source>
</evidence>
<dbReference type="EMBL" id="JARIHO010000009">
    <property type="protein sequence ID" value="KAJ7355212.1"/>
    <property type="molecule type" value="Genomic_DNA"/>
</dbReference>
<protein>
    <recommendedName>
        <fullName evidence="5">Secreted protein</fullName>
    </recommendedName>
</protein>
<dbReference type="Proteomes" id="UP001218218">
    <property type="component" value="Unassembled WGS sequence"/>
</dbReference>
<feature type="compositionally biased region" description="Basic residues" evidence="1">
    <location>
        <begin position="97"/>
        <end position="112"/>
    </location>
</feature>